<protein>
    <submittedName>
        <fullName evidence="3">UspA protein</fullName>
    </submittedName>
</protein>
<gene>
    <name evidence="3" type="ORF">MELA_02182</name>
</gene>
<comment type="similarity">
    <text evidence="1">Belongs to the universal stress protein A family.</text>
</comment>
<dbReference type="EMBL" id="CABIKM010000034">
    <property type="protein sequence ID" value="VUZ85797.1"/>
    <property type="molecule type" value="Genomic_DNA"/>
</dbReference>
<dbReference type="SUPFAM" id="SSF52402">
    <property type="entry name" value="Adenine nucleotide alpha hydrolases-like"/>
    <property type="match status" value="1"/>
</dbReference>
<evidence type="ECO:0000256" key="1">
    <source>
        <dbReference type="ARBA" id="ARBA00008791"/>
    </source>
</evidence>
<organism evidence="3 4">
    <name type="scientific">Candidatus Methylomirabilis lanthanidiphila</name>
    <dbReference type="NCBI Taxonomy" id="2211376"/>
    <lineage>
        <taxon>Bacteria</taxon>
        <taxon>Candidatus Methylomirabilota</taxon>
        <taxon>Candidatus Methylomirabilia</taxon>
        <taxon>Candidatus Methylomirabilales</taxon>
        <taxon>Candidatus Methylomirabilaceae</taxon>
        <taxon>Candidatus Methylomirabilis</taxon>
    </lineage>
</organism>
<evidence type="ECO:0000313" key="3">
    <source>
        <dbReference type="EMBL" id="VUZ85797.1"/>
    </source>
</evidence>
<name>A0A564ZLR4_9BACT</name>
<dbReference type="InterPro" id="IPR014729">
    <property type="entry name" value="Rossmann-like_a/b/a_fold"/>
</dbReference>
<dbReference type="PANTHER" id="PTHR46268:SF22">
    <property type="entry name" value="SENSOR PROTEIN KDPD-RELATED"/>
    <property type="match status" value="1"/>
</dbReference>
<dbReference type="PRINTS" id="PR01438">
    <property type="entry name" value="UNVRSLSTRESS"/>
</dbReference>
<dbReference type="InterPro" id="IPR006016">
    <property type="entry name" value="UspA"/>
</dbReference>
<dbReference type="Pfam" id="PF00582">
    <property type="entry name" value="Usp"/>
    <property type="match status" value="1"/>
</dbReference>
<sequence>MQISRILFPTDFSHDAEHAFQYALTFAREFGAELHLLHVIYFPPQTPEYDIGQVIDSLVKNAEGSLKKLAESVDDPKPVFRLDVQVGVEHAEITKFAEREKIDLIVMGTRGRTGLAHVFLGSVAERVVRHASCPVLTVKLPARKGGEGVKKESAT</sequence>
<dbReference type="Gene3D" id="3.40.50.620">
    <property type="entry name" value="HUPs"/>
    <property type="match status" value="1"/>
</dbReference>
<feature type="domain" description="UspA" evidence="2">
    <location>
        <begin position="4"/>
        <end position="139"/>
    </location>
</feature>
<reference evidence="3 4" key="1">
    <citation type="submission" date="2019-07" db="EMBL/GenBank/DDBJ databases">
        <authorList>
            <person name="Cremers G."/>
        </authorList>
    </citation>
    <scope>NUCLEOTIDE SEQUENCE [LARGE SCALE GENOMIC DNA]</scope>
</reference>
<dbReference type="AlphaFoldDB" id="A0A564ZLR4"/>
<dbReference type="CDD" id="cd00293">
    <property type="entry name" value="USP-like"/>
    <property type="match status" value="1"/>
</dbReference>
<proteinExistence type="inferred from homology"/>
<dbReference type="Proteomes" id="UP000334340">
    <property type="component" value="Unassembled WGS sequence"/>
</dbReference>
<dbReference type="PANTHER" id="PTHR46268">
    <property type="entry name" value="STRESS RESPONSE PROTEIN NHAX"/>
    <property type="match status" value="1"/>
</dbReference>
<evidence type="ECO:0000313" key="4">
    <source>
        <dbReference type="Proteomes" id="UP000334340"/>
    </source>
</evidence>
<evidence type="ECO:0000259" key="2">
    <source>
        <dbReference type="Pfam" id="PF00582"/>
    </source>
</evidence>
<dbReference type="InterPro" id="IPR006015">
    <property type="entry name" value="Universal_stress_UspA"/>
</dbReference>
<keyword evidence="4" id="KW-1185">Reference proteome</keyword>
<accession>A0A564ZLR4</accession>